<dbReference type="EMBL" id="QKZK01000030">
    <property type="protein sequence ID" value="PZX12746.1"/>
    <property type="molecule type" value="Genomic_DNA"/>
</dbReference>
<name>A0A2W7NHY2_9BACT</name>
<evidence type="ECO:0000259" key="2">
    <source>
        <dbReference type="Pfam" id="PF18291"/>
    </source>
</evidence>
<accession>A0A2W7NHY2</accession>
<dbReference type="Pfam" id="PF18291">
    <property type="entry name" value="HU-HIG"/>
    <property type="match status" value="1"/>
</dbReference>
<evidence type="ECO:0000256" key="1">
    <source>
        <dbReference type="ARBA" id="ARBA00023125"/>
    </source>
</evidence>
<evidence type="ECO:0000313" key="4">
    <source>
        <dbReference type="Proteomes" id="UP000249239"/>
    </source>
</evidence>
<evidence type="ECO:0000313" key="3">
    <source>
        <dbReference type="EMBL" id="PZX12746.1"/>
    </source>
</evidence>
<dbReference type="OrthoDB" id="9809801at2"/>
<sequence>MAIPYVLIPQTPPGNPHSTPKYYARAKSRREFTFRQLSQEVAQASTTVSDTDMMAALNLLTKIMKRHLENGEIIRLGDFGSFQISITSEGADSPAQFTSSLIRGGKILFRPGTDLKEMLTTLKYEKVESSIWP</sequence>
<dbReference type="NCBIfam" id="TIGR01201">
    <property type="entry name" value="HU_rel"/>
    <property type="match status" value="1"/>
</dbReference>
<comment type="caution">
    <text evidence="3">The sequence shown here is derived from an EMBL/GenBank/DDBJ whole genome shotgun (WGS) entry which is preliminary data.</text>
</comment>
<gene>
    <name evidence="3" type="ORF">LX69_02835</name>
</gene>
<dbReference type="Proteomes" id="UP000249239">
    <property type="component" value="Unassembled WGS sequence"/>
</dbReference>
<dbReference type="SUPFAM" id="SSF47729">
    <property type="entry name" value="IHF-like DNA-binding proteins"/>
    <property type="match status" value="1"/>
</dbReference>
<organism evidence="3 4">
    <name type="scientific">Breznakibacter xylanolyticus</name>
    <dbReference type="NCBI Taxonomy" id="990"/>
    <lineage>
        <taxon>Bacteria</taxon>
        <taxon>Pseudomonadati</taxon>
        <taxon>Bacteroidota</taxon>
        <taxon>Bacteroidia</taxon>
        <taxon>Marinilabiliales</taxon>
        <taxon>Marinilabiliaceae</taxon>
        <taxon>Breznakibacter</taxon>
    </lineage>
</organism>
<dbReference type="GO" id="GO:0003677">
    <property type="term" value="F:DNA binding"/>
    <property type="evidence" value="ECO:0007669"/>
    <property type="project" value="UniProtKB-KW"/>
</dbReference>
<dbReference type="InterPro" id="IPR041607">
    <property type="entry name" value="HU-HIG"/>
</dbReference>
<proteinExistence type="predicted"/>
<dbReference type="AlphaFoldDB" id="A0A2W7NHY2"/>
<protein>
    <submittedName>
        <fullName evidence="3">Putative histone-like DNA-binding protein</fullName>
    </submittedName>
</protein>
<dbReference type="InterPro" id="IPR005902">
    <property type="entry name" value="HU_DNA-bd_put"/>
</dbReference>
<keyword evidence="1 3" id="KW-0238">DNA-binding</keyword>
<dbReference type="RefSeq" id="WP_111446657.1">
    <property type="nucleotide sequence ID" value="NZ_QKZK01000030.1"/>
</dbReference>
<keyword evidence="4" id="KW-1185">Reference proteome</keyword>
<feature type="domain" description="HU" evidence="2">
    <location>
        <begin position="1"/>
        <end position="126"/>
    </location>
</feature>
<dbReference type="InterPro" id="IPR010992">
    <property type="entry name" value="IHF-like_DNA-bd_dom_sf"/>
</dbReference>
<reference evidence="3 4" key="1">
    <citation type="submission" date="2018-06" db="EMBL/GenBank/DDBJ databases">
        <title>Genomic Encyclopedia of Archaeal and Bacterial Type Strains, Phase II (KMG-II): from individual species to whole genera.</title>
        <authorList>
            <person name="Goeker M."/>
        </authorList>
    </citation>
    <scope>NUCLEOTIDE SEQUENCE [LARGE SCALE GENOMIC DNA]</scope>
    <source>
        <strain evidence="3 4">DSM 6779</strain>
    </source>
</reference>
<dbReference type="Gene3D" id="4.10.520.10">
    <property type="entry name" value="IHF-like DNA-binding proteins"/>
    <property type="match status" value="1"/>
</dbReference>